<accession>A0ABN7XBJ7</accession>
<organism evidence="1 2">
    <name type="scientific">Gigaspora margarita</name>
    <dbReference type="NCBI Taxonomy" id="4874"/>
    <lineage>
        <taxon>Eukaryota</taxon>
        <taxon>Fungi</taxon>
        <taxon>Fungi incertae sedis</taxon>
        <taxon>Mucoromycota</taxon>
        <taxon>Glomeromycotina</taxon>
        <taxon>Glomeromycetes</taxon>
        <taxon>Diversisporales</taxon>
        <taxon>Gigasporaceae</taxon>
        <taxon>Gigaspora</taxon>
    </lineage>
</organism>
<feature type="non-terminal residue" evidence="1">
    <location>
        <position position="1"/>
    </location>
</feature>
<proteinExistence type="predicted"/>
<name>A0ABN7XBJ7_GIGMA</name>
<evidence type="ECO:0000313" key="2">
    <source>
        <dbReference type="Proteomes" id="UP000789901"/>
    </source>
</evidence>
<comment type="caution">
    <text evidence="1">The sequence shown here is derived from an EMBL/GenBank/DDBJ whole genome shotgun (WGS) entry which is preliminary data.</text>
</comment>
<gene>
    <name evidence="1" type="ORF">GMARGA_LOCUS41058</name>
</gene>
<protein>
    <submittedName>
        <fullName evidence="1">19997_t:CDS:1</fullName>
    </submittedName>
</protein>
<keyword evidence="2" id="KW-1185">Reference proteome</keyword>
<reference evidence="1 2" key="1">
    <citation type="submission" date="2021-06" db="EMBL/GenBank/DDBJ databases">
        <authorList>
            <person name="Kallberg Y."/>
            <person name="Tangrot J."/>
            <person name="Rosling A."/>
        </authorList>
    </citation>
    <scope>NUCLEOTIDE SEQUENCE [LARGE SCALE GENOMIC DNA]</scope>
    <source>
        <strain evidence="1 2">120-4 pot B 10/14</strain>
    </source>
</reference>
<evidence type="ECO:0000313" key="1">
    <source>
        <dbReference type="EMBL" id="CAG8852091.1"/>
    </source>
</evidence>
<dbReference type="EMBL" id="CAJVQB010109670">
    <property type="protein sequence ID" value="CAG8852091.1"/>
    <property type="molecule type" value="Genomic_DNA"/>
</dbReference>
<dbReference type="Proteomes" id="UP000789901">
    <property type="component" value="Unassembled WGS sequence"/>
</dbReference>
<sequence>LERIKYLSFMYPIKITDYNPKHRKPLFNYRQYLEVLDVAKIFNASLLLEDYKNKNSTESVLAAVTKMLNDSFATTCAIISMILDSLDNQILELTICNNDFYDIHHSYFVFGTISSPEFVSLCWAEAFFYSLEHIS</sequence>
<feature type="non-terminal residue" evidence="1">
    <location>
        <position position="135"/>
    </location>
</feature>